<feature type="compositionally biased region" description="Low complexity" evidence="6">
    <location>
        <begin position="20"/>
        <end position="38"/>
    </location>
</feature>
<evidence type="ECO:0000256" key="1">
    <source>
        <dbReference type="ARBA" id="ARBA00010086"/>
    </source>
</evidence>
<evidence type="ECO:0000256" key="5">
    <source>
        <dbReference type="ARBA" id="ARBA00022691"/>
    </source>
</evidence>
<dbReference type="EnsemblFungi" id="MVLG_01048T0">
    <property type="protein sequence ID" value="MVLG_01048T0"/>
    <property type="gene ID" value="MVLG_01048"/>
</dbReference>
<evidence type="ECO:0000313" key="8">
    <source>
        <dbReference type="EnsemblFungi" id="MVLG_01048T0"/>
    </source>
</evidence>
<sequence>MHSHPHSHQHGSHGGHLHSHAGPSPSHSHGHSPSSLSPHAPPPPYTRGVAPMTDEGITEDPDSQTTATESESEAPNNDTEAHHQATVVATFDSYRRVALSANQRRRADYFQLSTQHRRLLPGYAELLNKVDGLLSQNAHFLHAVVELNPFPPAQHIVDAEAPQEPDHERLRSTLRSVARDWSVEGAHEREAAYTPILNAFQELYGHYEAEDKAKLNVLVPGAGLGRLAWEIVNAGYTCQANEFSLYMLIVSSYILNHTTSINAHTIHPYLHSFSNIRTNADLLGSVQIPDVDPSTIASTSSGEFSFAAGDFLEIYAQPSQQAHFDVIVTCFFIDTAKNIVEYLERIWSLLKEDGVWINCGPTLWHYENTEGCNSIELSLEDVKVLAKRIGFVLENEREVRTSYTTNKRSTLRHEYAASFWTARKSVERRYPRSSPRPLQWCDR</sequence>
<dbReference type="EC" id="2.1.1.22" evidence="2"/>
<evidence type="ECO:0000256" key="4">
    <source>
        <dbReference type="ARBA" id="ARBA00022679"/>
    </source>
</evidence>
<dbReference type="EMBL" id="GL541647">
    <property type="protein sequence ID" value="KDE08958.1"/>
    <property type="molecule type" value="Genomic_DNA"/>
</dbReference>
<name>U5H0Y1_USTV1</name>
<feature type="compositionally biased region" description="Basic residues" evidence="6">
    <location>
        <begin position="1"/>
        <end position="19"/>
    </location>
</feature>
<dbReference type="PANTHER" id="PTHR12303">
    <property type="entry name" value="CARNOSINE N-METHYLTRANSFERASE"/>
    <property type="match status" value="1"/>
</dbReference>
<dbReference type="FunCoup" id="U5H0Y1">
    <property type="interactions" value="186"/>
</dbReference>
<dbReference type="InParanoid" id="U5H0Y1"/>
<keyword evidence="3" id="KW-0489">Methyltransferase</keyword>
<reference evidence="7" key="2">
    <citation type="submission" date="2010-11" db="EMBL/GenBank/DDBJ databases">
        <authorList>
            <consortium name="The Broad Institute Genome Sequencing Platform"/>
            <person name="Earl A."/>
            <person name="Ward D."/>
            <person name="Feldgarden M."/>
            <person name="Gevers D."/>
            <person name="Butler R."/>
            <person name="Young S.K."/>
            <person name="Zeng Q."/>
            <person name="Gargeya S."/>
            <person name="Fitzgerald M."/>
            <person name="Haas B."/>
            <person name="Abouelleil A."/>
            <person name="Alvarado L."/>
            <person name="Arachchi H.M."/>
            <person name="Berlin A."/>
            <person name="Brown A."/>
            <person name="Chapman S.B."/>
            <person name="Chen Z."/>
            <person name="Dunbar C."/>
            <person name="Freedman E."/>
            <person name="Gearin G."/>
            <person name="Gellesch M."/>
            <person name="Goldberg J."/>
            <person name="Griggs A."/>
            <person name="Gujja S."/>
            <person name="Heilman E."/>
            <person name="Heiman D."/>
            <person name="Howarth C."/>
            <person name="Larson L."/>
            <person name="Lui A."/>
            <person name="MacDonald P.J.P."/>
            <person name="Mehta T."/>
            <person name="Montmayeur A."/>
            <person name="Murphy C."/>
            <person name="Neiman D."/>
            <person name="Pearson M."/>
            <person name="Priest M."/>
            <person name="Roberts A."/>
            <person name="Saif S."/>
            <person name="Shea T."/>
            <person name="Shenoy N."/>
            <person name="Sisk P."/>
            <person name="Stolte C."/>
            <person name="Sykes S."/>
            <person name="White J."/>
            <person name="Yandava C."/>
            <person name="Wortman J."/>
            <person name="Nusbaum C."/>
            <person name="Birren B."/>
        </authorList>
    </citation>
    <scope>NUCLEOTIDE SEQUENCE</scope>
    <source>
        <strain evidence="7">P1A1 Lamole</strain>
    </source>
</reference>
<evidence type="ECO:0000256" key="6">
    <source>
        <dbReference type="SAM" id="MobiDB-lite"/>
    </source>
</evidence>
<proteinExistence type="inferred from homology"/>
<dbReference type="GO" id="GO:0032259">
    <property type="term" value="P:methylation"/>
    <property type="evidence" value="ECO:0007669"/>
    <property type="project" value="UniProtKB-KW"/>
</dbReference>
<keyword evidence="9" id="KW-1185">Reference proteome</keyword>
<dbReference type="InterPro" id="IPR029063">
    <property type="entry name" value="SAM-dependent_MTases_sf"/>
</dbReference>
<reference evidence="9" key="1">
    <citation type="submission" date="2010-11" db="EMBL/GenBank/DDBJ databases">
        <title>The genome sequence of Microbotryum violaceum strain p1A1 Lamole.</title>
        <authorList>
            <person name="Cuomo C."/>
            <person name="Perlin M."/>
            <person name="Young S.K."/>
            <person name="Zeng Q."/>
            <person name="Gargeya S."/>
            <person name="Alvarado L."/>
            <person name="Berlin A."/>
            <person name="Chapman S.B."/>
            <person name="Chen Z."/>
            <person name="Freedman E."/>
            <person name="Gellesch M."/>
            <person name="Goldberg J."/>
            <person name="Griggs A."/>
            <person name="Gujja S."/>
            <person name="Heilman E."/>
            <person name="Heiman D."/>
            <person name="Howarth C."/>
            <person name="Mehta T."/>
            <person name="Neiman D."/>
            <person name="Pearson M."/>
            <person name="Roberts A."/>
            <person name="Saif S."/>
            <person name="Shea T."/>
            <person name="Shenoy N."/>
            <person name="Sisk P."/>
            <person name="Stolte C."/>
            <person name="Sykes S."/>
            <person name="White J."/>
            <person name="Yandava C."/>
            <person name="Haas B."/>
            <person name="Nusbaum C."/>
            <person name="Birren B."/>
        </authorList>
    </citation>
    <scope>NUCLEOTIDE SEQUENCE [LARGE SCALE GENOMIC DNA]</scope>
    <source>
        <strain evidence="9">p1A1 Lamole</strain>
    </source>
</reference>
<dbReference type="HOGENOM" id="CLU_030612_1_1_1"/>
<dbReference type="OrthoDB" id="978at2759"/>
<evidence type="ECO:0000313" key="7">
    <source>
        <dbReference type="EMBL" id="KDE08958.1"/>
    </source>
</evidence>
<accession>U5H0Y1</accession>
<evidence type="ECO:0000313" key="9">
    <source>
        <dbReference type="Proteomes" id="UP000017200"/>
    </source>
</evidence>
<protein>
    <recommendedName>
        <fullName evidence="2">carnosine N-methyltransferase</fullName>
        <ecNumber evidence="2">2.1.1.22</ecNumber>
    </recommendedName>
</protein>
<comment type="similarity">
    <text evidence="1">Belongs to the carnosine N-methyltransferase family.</text>
</comment>
<feature type="compositionally biased region" description="Polar residues" evidence="6">
    <location>
        <begin position="63"/>
        <end position="78"/>
    </location>
</feature>
<dbReference type="STRING" id="683840.U5H0Y1"/>
<organism evidence="7">
    <name type="scientific">Microbotryum lychnidis-dioicae (strain p1A1 Lamole / MvSl-1064)</name>
    <name type="common">Anther smut fungus</name>
    <dbReference type="NCBI Taxonomy" id="683840"/>
    <lineage>
        <taxon>Eukaryota</taxon>
        <taxon>Fungi</taxon>
        <taxon>Dikarya</taxon>
        <taxon>Basidiomycota</taxon>
        <taxon>Pucciniomycotina</taxon>
        <taxon>Microbotryomycetes</taxon>
        <taxon>Microbotryales</taxon>
        <taxon>Microbotryaceae</taxon>
        <taxon>Microbotryum</taxon>
    </lineage>
</organism>
<feature type="region of interest" description="Disordered" evidence="6">
    <location>
        <begin position="1"/>
        <end position="82"/>
    </location>
</feature>
<reference evidence="8" key="4">
    <citation type="submission" date="2015-06" db="UniProtKB">
        <authorList>
            <consortium name="EnsemblFungi"/>
        </authorList>
    </citation>
    <scope>IDENTIFICATION</scope>
</reference>
<keyword evidence="5" id="KW-0949">S-adenosyl-L-methionine</keyword>
<dbReference type="SMART" id="SM01296">
    <property type="entry name" value="N2227"/>
    <property type="match status" value="1"/>
</dbReference>
<dbReference type="Gene3D" id="3.40.50.150">
    <property type="entry name" value="Vaccinia Virus protein VP39"/>
    <property type="match status" value="1"/>
</dbReference>
<dbReference type="GO" id="GO:0030735">
    <property type="term" value="F:carnosine N-methyltransferase activity"/>
    <property type="evidence" value="ECO:0007669"/>
    <property type="project" value="UniProtKB-EC"/>
</dbReference>
<evidence type="ECO:0000256" key="2">
    <source>
        <dbReference type="ARBA" id="ARBA00012003"/>
    </source>
</evidence>
<dbReference type="PANTHER" id="PTHR12303:SF6">
    <property type="entry name" value="CARNOSINE N-METHYLTRANSFERASE"/>
    <property type="match status" value="1"/>
</dbReference>
<keyword evidence="4" id="KW-0808">Transferase</keyword>
<dbReference type="InterPro" id="IPR012901">
    <property type="entry name" value="CARME"/>
</dbReference>
<dbReference type="AlphaFoldDB" id="U5H0Y1"/>
<reference evidence="7 9" key="3">
    <citation type="journal article" date="2015" name="BMC Genomics">
        <title>Sex and parasites: genomic and transcriptomic analysis of Microbotryum lychnidis-dioicae, the biotrophic and plant-castrating anther smut fungus.</title>
        <authorList>
            <person name="Perlin M.H."/>
            <person name="Amselem J."/>
            <person name="Fontanillas E."/>
            <person name="Toh S.S."/>
            <person name="Chen Z."/>
            <person name="Goldberg J."/>
            <person name="Duplessis S."/>
            <person name="Henrissat B."/>
            <person name="Young S."/>
            <person name="Zeng Q."/>
            <person name="Aguileta G."/>
            <person name="Petit E."/>
            <person name="Badouin H."/>
            <person name="Andrews J."/>
            <person name="Razeeq D."/>
            <person name="Gabaldon T."/>
            <person name="Quesneville H."/>
            <person name="Giraud T."/>
            <person name="Hood M.E."/>
            <person name="Schultz D.J."/>
            <person name="Cuomo C.A."/>
        </authorList>
    </citation>
    <scope>NUCLEOTIDE SEQUENCE [LARGE SCALE GENOMIC DNA]</scope>
    <source>
        <strain evidence="9">p1A1 Lamole</strain>
        <strain evidence="7">P1A1 Lamole</strain>
    </source>
</reference>
<dbReference type="SUPFAM" id="SSF53335">
    <property type="entry name" value="S-adenosyl-L-methionine-dependent methyltransferases"/>
    <property type="match status" value="1"/>
</dbReference>
<evidence type="ECO:0000256" key="3">
    <source>
        <dbReference type="ARBA" id="ARBA00022603"/>
    </source>
</evidence>
<dbReference type="Pfam" id="PF07942">
    <property type="entry name" value="CARME"/>
    <property type="match status" value="1"/>
</dbReference>
<dbReference type="EMBL" id="AEIJ01000088">
    <property type="status" value="NOT_ANNOTATED_CDS"/>
    <property type="molecule type" value="Genomic_DNA"/>
</dbReference>
<dbReference type="Proteomes" id="UP000017200">
    <property type="component" value="Unassembled WGS sequence"/>
</dbReference>
<dbReference type="OMA" id="KQFAREW"/>
<gene>
    <name evidence="7" type="ORF">MVLG_01048</name>
</gene>